<comment type="caution">
    <text evidence="3">The sequence shown here is derived from an EMBL/GenBank/DDBJ whole genome shotgun (WGS) entry which is preliminary data.</text>
</comment>
<dbReference type="InterPro" id="IPR002508">
    <property type="entry name" value="MurNAc-LAA_cat"/>
</dbReference>
<dbReference type="SUPFAM" id="SSF53187">
    <property type="entry name" value="Zn-dependent exopeptidases"/>
    <property type="match status" value="1"/>
</dbReference>
<name>K1RJ44_9ZZZZ</name>
<feature type="domain" description="MurNAc-LAA" evidence="2">
    <location>
        <begin position="62"/>
        <end position="160"/>
    </location>
</feature>
<protein>
    <submittedName>
        <fullName evidence="3">Protein containing Cell wall hydrolase/autolysin, catalytic domain protein</fullName>
        <ecNumber evidence="3">3.5.1.-</ecNumber>
    </submittedName>
</protein>
<dbReference type="EMBL" id="AJWZ01011932">
    <property type="protein sequence ID" value="EKC43669.1"/>
    <property type="molecule type" value="Genomic_DNA"/>
</dbReference>
<evidence type="ECO:0000313" key="3">
    <source>
        <dbReference type="EMBL" id="EKC43669.1"/>
    </source>
</evidence>
<proteinExistence type="predicted"/>
<dbReference type="Gene3D" id="3.40.630.40">
    <property type="entry name" value="Zn-dependent exopeptidases"/>
    <property type="match status" value="1"/>
</dbReference>
<accession>K1RJ44</accession>
<organism evidence="3">
    <name type="scientific">human gut metagenome</name>
    <dbReference type="NCBI Taxonomy" id="408170"/>
    <lineage>
        <taxon>unclassified sequences</taxon>
        <taxon>metagenomes</taxon>
        <taxon>organismal metagenomes</taxon>
    </lineage>
</organism>
<dbReference type="GO" id="GO:0009253">
    <property type="term" value="P:peptidoglycan catabolic process"/>
    <property type="evidence" value="ECO:0007669"/>
    <property type="project" value="InterPro"/>
</dbReference>
<dbReference type="Pfam" id="PF01520">
    <property type="entry name" value="Amidase_3"/>
    <property type="match status" value="1"/>
</dbReference>
<dbReference type="InterPro" id="IPR050695">
    <property type="entry name" value="N-acetylmuramoyl_amidase_3"/>
</dbReference>
<dbReference type="GO" id="GO:0030288">
    <property type="term" value="C:outer membrane-bounded periplasmic space"/>
    <property type="evidence" value="ECO:0007669"/>
    <property type="project" value="TreeGrafter"/>
</dbReference>
<dbReference type="PANTHER" id="PTHR30404:SF0">
    <property type="entry name" value="N-ACETYLMURAMOYL-L-ALANINE AMIDASE AMIC"/>
    <property type="match status" value="1"/>
</dbReference>
<sequence>MSKKVFIGVGHGGNDPGAVKYITEKDYTLKTAKLVAQYLKEAGVEYKLSRTADVDTDMDSKVAMCNAYNPDLVIDVHYNAGGGTGFEVYYSRVGGTSKTLAENINTEMKKLMKSRGVKTKLDSNGRDYFAIIRLTDAPAVLLEGGFVERNRTQTISRQITVR</sequence>
<reference evidence="3" key="1">
    <citation type="journal article" date="2013" name="Environ. Microbiol.">
        <title>Microbiota from the distal guts of lean and obese adolescents exhibit partial functional redundancy besides clear differences in community structure.</title>
        <authorList>
            <person name="Ferrer M."/>
            <person name="Ruiz A."/>
            <person name="Lanza F."/>
            <person name="Haange S.B."/>
            <person name="Oberbach A."/>
            <person name="Till H."/>
            <person name="Bargiela R."/>
            <person name="Campoy C."/>
            <person name="Segura M.T."/>
            <person name="Richter M."/>
            <person name="von Bergen M."/>
            <person name="Seifert J."/>
            <person name="Suarez A."/>
        </authorList>
    </citation>
    <scope>NUCLEOTIDE SEQUENCE</scope>
</reference>
<gene>
    <name evidence="3" type="ORF">OBE_17879</name>
</gene>
<dbReference type="GO" id="GO:0008745">
    <property type="term" value="F:N-acetylmuramoyl-L-alanine amidase activity"/>
    <property type="evidence" value="ECO:0007669"/>
    <property type="project" value="InterPro"/>
</dbReference>
<evidence type="ECO:0000259" key="2">
    <source>
        <dbReference type="SMART" id="SM00646"/>
    </source>
</evidence>
<dbReference type="CDD" id="cd02696">
    <property type="entry name" value="MurNAc-LAA"/>
    <property type="match status" value="1"/>
</dbReference>
<dbReference type="EC" id="3.5.1.-" evidence="3"/>
<evidence type="ECO:0000256" key="1">
    <source>
        <dbReference type="ARBA" id="ARBA00022801"/>
    </source>
</evidence>
<dbReference type="PANTHER" id="PTHR30404">
    <property type="entry name" value="N-ACETYLMURAMOYL-L-ALANINE AMIDASE"/>
    <property type="match status" value="1"/>
</dbReference>
<dbReference type="AlphaFoldDB" id="K1RJ44"/>
<keyword evidence="1 3" id="KW-0378">Hydrolase</keyword>
<dbReference type="SMART" id="SM00646">
    <property type="entry name" value="Ami_3"/>
    <property type="match status" value="1"/>
</dbReference>